<reference evidence="1" key="1">
    <citation type="submission" date="2018-02" db="EMBL/GenBank/DDBJ databases">
        <title>The genomes of Aspergillus section Nigri reveals drivers in fungal speciation.</title>
        <authorList>
            <consortium name="DOE Joint Genome Institute"/>
            <person name="Vesth T.C."/>
            <person name="Nybo J."/>
            <person name="Theobald S."/>
            <person name="Brandl J."/>
            <person name="Frisvad J.C."/>
            <person name="Nielsen K.F."/>
            <person name="Lyhne E.K."/>
            <person name="Kogle M.E."/>
            <person name="Kuo A."/>
            <person name="Riley R."/>
            <person name="Clum A."/>
            <person name="Nolan M."/>
            <person name="Lipzen A."/>
            <person name="Salamov A."/>
            <person name="Henrissat B."/>
            <person name="Wiebenga A."/>
            <person name="De vries R.P."/>
            <person name="Grigoriev I.V."/>
            <person name="Mortensen U.H."/>
            <person name="Andersen M.R."/>
            <person name="Baker S.E."/>
        </authorList>
    </citation>
    <scope>NUCLEOTIDE SEQUENCE</scope>
    <source>
        <strain evidence="1">CBS 115574</strain>
    </source>
</reference>
<gene>
    <name evidence="1" type="ORF">BO79DRAFT_163995</name>
</gene>
<evidence type="ECO:0000313" key="1">
    <source>
        <dbReference type="EMBL" id="RAK93380.1"/>
    </source>
</evidence>
<evidence type="ECO:0000313" key="2">
    <source>
        <dbReference type="Proteomes" id="UP000249748"/>
    </source>
</evidence>
<name>A0ACD1IRZ1_9EURO</name>
<sequence>MANQSPLRIAVLINTPPGNEFWNDVRGSYQDAFDVIAPNAKVDMYDPVFEGNFPNPQEYDLIVLSGGKADASSSEPWVLGVLDFLRRTARESPKTKILGICWGHQAISRAFGGEVRAVPTGPIAGLEDVKLTEAGMKFFSTRSGVKTYVRCLMAALWLPEFHVREVARPGVGFIHLAENHEMFVNQENTVLSFQAHPEVQTELAKKMLLEEDDVYNGNLSDWELEDQLAKLERPTDGFEVLRRVIEWVRE</sequence>
<dbReference type="Proteomes" id="UP000249748">
    <property type="component" value="Unassembled WGS sequence"/>
</dbReference>
<accession>A0ACD1IRZ1</accession>
<keyword evidence="1" id="KW-0315">Glutamine amidotransferase</keyword>
<dbReference type="EMBL" id="KZ824536">
    <property type="protein sequence ID" value="RAK93380.1"/>
    <property type="molecule type" value="Genomic_DNA"/>
</dbReference>
<organism evidence="1 2">
    <name type="scientific">Aspergillus costaricaensis CBS 115574</name>
    <dbReference type="NCBI Taxonomy" id="1448317"/>
    <lineage>
        <taxon>Eukaryota</taxon>
        <taxon>Fungi</taxon>
        <taxon>Dikarya</taxon>
        <taxon>Ascomycota</taxon>
        <taxon>Pezizomycotina</taxon>
        <taxon>Eurotiomycetes</taxon>
        <taxon>Eurotiomycetidae</taxon>
        <taxon>Eurotiales</taxon>
        <taxon>Aspergillaceae</taxon>
        <taxon>Aspergillus</taxon>
        <taxon>Aspergillus subgen. Circumdati</taxon>
    </lineage>
</organism>
<protein>
    <submittedName>
        <fullName evidence="1">Copper/iron-regulated glutamine amidotransferase</fullName>
    </submittedName>
</protein>
<keyword evidence="2" id="KW-1185">Reference proteome</keyword>
<proteinExistence type="predicted"/>